<feature type="repeat" description="PPR" evidence="3">
    <location>
        <begin position="274"/>
        <end position="308"/>
    </location>
</feature>
<dbReference type="InterPro" id="IPR002885">
    <property type="entry name" value="PPR_rpt"/>
</dbReference>
<keyword evidence="2" id="KW-0677">Repeat</keyword>
<dbReference type="PROSITE" id="PS51257">
    <property type="entry name" value="PROKAR_LIPOPROTEIN"/>
    <property type="match status" value="1"/>
</dbReference>
<organism evidence="6 7">
    <name type="scientific">Mikania micrantha</name>
    <name type="common">bitter vine</name>
    <dbReference type="NCBI Taxonomy" id="192012"/>
    <lineage>
        <taxon>Eukaryota</taxon>
        <taxon>Viridiplantae</taxon>
        <taxon>Streptophyta</taxon>
        <taxon>Embryophyta</taxon>
        <taxon>Tracheophyta</taxon>
        <taxon>Spermatophyta</taxon>
        <taxon>Magnoliopsida</taxon>
        <taxon>eudicotyledons</taxon>
        <taxon>Gunneridae</taxon>
        <taxon>Pentapetalae</taxon>
        <taxon>asterids</taxon>
        <taxon>campanulids</taxon>
        <taxon>Asterales</taxon>
        <taxon>Asteraceae</taxon>
        <taxon>Asteroideae</taxon>
        <taxon>Heliantheae alliance</taxon>
        <taxon>Eupatorieae</taxon>
        <taxon>Mikania</taxon>
    </lineage>
</organism>
<dbReference type="AlphaFoldDB" id="A0A5N6LDS5"/>
<feature type="domain" description="DYW" evidence="5">
    <location>
        <begin position="512"/>
        <end position="604"/>
    </location>
</feature>
<comment type="similarity">
    <text evidence="1">Belongs to the PPR family. PCMP-H subfamily.</text>
</comment>
<dbReference type="PANTHER" id="PTHR47926:SF461">
    <property type="entry name" value="PENTATRICOPEPTIDE REPEAT SUPERFAMILY PROTEIN"/>
    <property type="match status" value="1"/>
</dbReference>
<dbReference type="PANTHER" id="PTHR47926">
    <property type="entry name" value="PENTATRICOPEPTIDE REPEAT-CONTAINING PROTEIN"/>
    <property type="match status" value="1"/>
</dbReference>
<dbReference type="Pfam" id="PF13041">
    <property type="entry name" value="PPR_2"/>
    <property type="match status" value="1"/>
</dbReference>
<keyword evidence="7" id="KW-1185">Reference proteome</keyword>
<keyword evidence="4" id="KW-1133">Transmembrane helix</keyword>
<evidence type="ECO:0000259" key="5">
    <source>
        <dbReference type="Pfam" id="PF14432"/>
    </source>
</evidence>
<accession>A0A5N6LDS5</accession>
<dbReference type="GO" id="GO:0003723">
    <property type="term" value="F:RNA binding"/>
    <property type="evidence" value="ECO:0007669"/>
    <property type="project" value="InterPro"/>
</dbReference>
<dbReference type="FunFam" id="1.25.40.10:FF:000427">
    <property type="entry name" value="Pentatricopeptide repeat-containing protein chloroplastic"/>
    <property type="match status" value="1"/>
</dbReference>
<sequence length="604" mass="67756">MEEVRAYDRVARSRRLVVVGVVVAGGCQWWWWLEVGGGGVCWRWWLPTVAGGRFLCSRCKRIHGQRRIEGRGAILCGGCPRRRLRLWPLEKMSGVGERGYDLEEERVASLIRKCPNMRVLGQIHSHILTRPLPFSTLCFSLSKIICFCALSPMGNILYAQKLLLQNPKPNIFSWNSLIRGFSQYHTSPTTQSFSVFKRLISAGHPNPNTYTLAFVLKSCSMLPAVVEGRQVHSRVIRSGFWSNSFLQSSLVNFYAKCEEIESARKVFDEMPDISMIVWSAMIGGYAKLGLFNEALGLFGDMQKAGVVPDEVTMASVVSACAGLGALDVGSWVHAYIMKRKIMIDTTLSTALINMYAKCGCIEKAKEVFDEMPTKDSRAWSSMIVGFAIHGLPEDALSIFASMEESKLVPEGQKHWASLLQSGIQPSKEHYSCMVDLFCRANLLQEANTFIKNMPIDPDPVILRTFLAACKKNKNMEKGESVAQQLLELEPFKAENYALLSSLYAACSQWSLGHKTNVSGVLHDVGDEVKQEALCEHSERLAIAYGMLKTKAPVVIRIVKNLRVCEDCHEVTKIISKEYEREIIVRDRVRFHKFVGGSCSCNDIW</sequence>
<feature type="transmembrane region" description="Helical" evidence="4">
    <location>
        <begin position="16"/>
        <end position="33"/>
    </location>
</feature>
<dbReference type="InterPro" id="IPR032867">
    <property type="entry name" value="DYW_dom"/>
</dbReference>
<protein>
    <recommendedName>
        <fullName evidence="5">DYW domain-containing protein</fullName>
    </recommendedName>
</protein>
<dbReference type="Pfam" id="PF14432">
    <property type="entry name" value="DYW_deaminase"/>
    <property type="match status" value="1"/>
</dbReference>
<evidence type="ECO:0000256" key="3">
    <source>
        <dbReference type="PROSITE-ProRule" id="PRU00708"/>
    </source>
</evidence>
<evidence type="ECO:0000256" key="4">
    <source>
        <dbReference type="SAM" id="Phobius"/>
    </source>
</evidence>
<keyword evidence="4" id="KW-0812">Transmembrane</keyword>
<dbReference type="GO" id="GO:0009451">
    <property type="term" value="P:RNA modification"/>
    <property type="evidence" value="ECO:0007669"/>
    <property type="project" value="InterPro"/>
</dbReference>
<dbReference type="FunFam" id="1.25.40.10:FF:000242">
    <property type="entry name" value="Pentatricopeptide repeat-containing protein"/>
    <property type="match status" value="1"/>
</dbReference>
<gene>
    <name evidence="6" type="ORF">E3N88_43830</name>
</gene>
<comment type="caution">
    <text evidence="6">The sequence shown here is derived from an EMBL/GenBank/DDBJ whole genome shotgun (WGS) entry which is preliminary data.</text>
</comment>
<dbReference type="Pfam" id="PF01535">
    <property type="entry name" value="PPR"/>
    <property type="match status" value="4"/>
</dbReference>
<dbReference type="PROSITE" id="PS51375">
    <property type="entry name" value="PPR"/>
    <property type="match status" value="3"/>
</dbReference>
<evidence type="ECO:0000313" key="7">
    <source>
        <dbReference type="Proteomes" id="UP000326396"/>
    </source>
</evidence>
<dbReference type="EMBL" id="SZYD01001460">
    <property type="protein sequence ID" value="KAD0702499.1"/>
    <property type="molecule type" value="Genomic_DNA"/>
</dbReference>
<dbReference type="Proteomes" id="UP000326396">
    <property type="component" value="Unassembled WGS sequence"/>
</dbReference>
<dbReference type="GO" id="GO:0008270">
    <property type="term" value="F:zinc ion binding"/>
    <property type="evidence" value="ECO:0007669"/>
    <property type="project" value="InterPro"/>
</dbReference>
<reference evidence="6 7" key="1">
    <citation type="submission" date="2019-05" db="EMBL/GenBank/DDBJ databases">
        <title>Mikania micrantha, genome provides insights into the molecular mechanism of rapid growth.</title>
        <authorList>
            <person name="Liu B."/>
        </authorList>
    </citation>
    <scope>NUCLEOTIDE SEQUENCE [LARGE SCALE GENOMIC DNA]</scope>
    <source>
        <strain evidence="6">NLD-2019</strain>
        <tissue evidence="6">Leaf</tissue>
    </source>
</reference>
<dbReference type="OrthoDB" id="185373at2759"/>
<evidence type="ECO:0000256" key="1">
    <source>
        <dbReference type="ARBA" id="ARBA00006643"/>
    </source>
</evidence>
<feature type="repeat" description="PPR" evidence="3">
    <location>
        <begin position="344"/>
        <end position="374"/>
    </location>
</feature>
<evidence type="ECO:0000256" key="2">
    <source>
        <dbReference type="ARBA" id="ARBA00022737"/>
    </source>
</evidence>
<dbReference type="InterPro" id="IPR011990">
    <property type="entry name" value="TPR-like_helical_dom_sf"/>
</dbReference>
<dbReference type="NCBIfam" id="TIGR00756">
    <property type="entry name" value="PPR"/>
    <property type="match status" value="3"/>
</dbReference>
<dbReference type="InterPro" id="IPR046960">
    <property type="entry name" value="PPR_At4g14850-like_plant"/>
</dbReference>
<keyword evidence="4" id="KW-0472">Membrane</keyword>
<name>A0A5N6LDS5_9ASTR</name>
<proteinExistence type="inferred from homology"/>
<dbReference type="Gene3D" id="1.25.40.10">
    <property type="entry name" value="Tetratricopeptide repeat domain"/>
    <property type="match status" value="2"/>
</dbReference>
<evidence type="ECO:0000313" key="6">
    <source>
        <dbReference type="EMBL" id="KAD0702499.1"/>
    </source>
</evidence>
<feature type="repeat" description="PPR" evidence="3">
    <location>
        <begin position="375"/>
        <end position="409"/>
    </location>
</feature>